<dbReference type="EMBL" id="RCDA01000001">
    <property type="protein sequence ID" value="RLK51495.1"/>
    <property type="molecule type" value="Genomic_DNA"/>
</dbReference>
<dbReference type="Proteomes" id="UP000275461">
    <property type="component" value="Unassembled WGS sequence"/>
</dbReference>
<dbReference type="OrthoDB" id="9910088at2"/>
<comment type="caution">
    <text evidence="2">The sequence shown here is derived from an EMBL/GenBank/DDBJ whole genome shotgun (WGS) entry which is preliminary data.</text>
</comment>
<evidence type="ECO:0000256" key="1">
    <source>
        <dbReference type="SAM" id="MobiDB-lite"/>
    </source>
</evidence>
<reference evidence="2 3" key="1">
    <citation type="submission" date="2018-10" db="EMBL/GenBank/DDBJ databases">
        <title>Genomic Encyclopedia of Type Strains, Phase IV (KMG-IV): sequencing the most valuable type-strain genomes for metagenomic binning, comparative biology and taxonomic classification.</title>
        <authorList>
            <person name="Goeker M."/>
        </authorList>
    </citation>
    <scope>NUCLEOTIDE SEQUENCE [LARGE SCALE GENOMIC DNA]</scope>
    <source>
        <strain evidence="2 3">DSM 12769</strain>
    </source>
</reference>
<dbReference type="AlphaFoldDB" id="A0A498C6J6"/>
<gene>
    <name evidence="2" type="ORF">DFR31_1437</name>
</gene>
<accession>A0A498C6J6</accession>
<protein>
    <submittedName>
        <fullName evidence="2">Uncharacterized protein</fullName>
    </submittedName>
</protein>
<evidence type="ECO:0000313" key="3">
    <source>
        <dbReference type="Proteomes" id="UP000275461"/>
    </source>
</evidence>
<dbReference type="RefSeq" id="WP_121441902.1">
    <property type="nucleotide sequence ID" value="NZ_RCDA01000001.1"/>
</dbReference>
<sequence>MKGVNRLGQVLVVVTGGLLAAACSGNSGGGDPDDLPRAPEPPDIGAEVRIPEGAVQVEDDLYMMPVGVTDDGYHQYTPHSTDPDRAVITLIHYPDGEGGFTPDKSEAVRGPAE</sequence>
<dbReference type="PROSITE" id="PS51257">
    <property type="entry name" value="PROKAR_LIPOPROTEIN"/>
    <property type="match status" value="1"/>
</dbReference>
<keyword evidence="3" id="KW-1185">Reference proteome</keyword>
<feature type="region of interest" description="Disordered" evidence="1">
    <location>
        <begin position="24"/>
        <end position="45"/>
    </location>
</feature>
<evidence type="ECO:0000313" key="2">
    <source>
        <dbReference type="EMBL" id="RLK51495.1"/>
    </source>
</evidence>
<name>A0A498C6J6_9GAMM</name>
<proteinExistence type="predicted"/>
<organism evidence="2 3">
    <name type="scientific">Alkalispirillum mobile</name>
    <dbReference type="NCBI Taxonomy" id="85925"/>
    <lineage>
        <taxon>Bacteria</taxon>
        <taxon>Pseudomonadati</taxon>
        <taxon>Pseudomonadota</taxon>
        <taxon>Gammaproteobacteria</taxon>
        <taxon>Chromatiales</taxon>
        <taxon>Ectothiorhodospiraceae</taxon>
        <taxon>Alkalispirillum</taxon>
    </lineage>
</organism>